<name>A0A7S4MHM5_9EUKA</name>
<dbReference type="EMBL" id="HBKO01020460">
    <property type="protein sequence ID" value="CAE2222506.1"/>
    <property type="molecule type" value="Transcribed_RNA"/>
</dbReference>
<dbReference type="AlphaFoldDB" id="A0A7S4MHM5"/>
<feature type="region of interest" description="Disordered" evidence="1">
    <location>
        <begin position="58"/>
        <end position="83"/>
    </location>
</feature>
<evidence type="ECO:0000313" key="2">
    <source>
        <dbReference type="EMBL" id="CAE2222506.1"/>
    </source>
</evidence>
<reference evidence="2" key="1">
    <citation type="submission" date="2021-01" db="EMBL/GenBank/DDBJ databases">
        <authorList>
            <person name="Corre E."/>
            <person name="Pelletier E."/>
            <person name="Niang G."/>
            <person name="Scheremetjew M."/>
            <person name="Finn R."/>
            <person name="Kale V."/>
            <person name="Holt S."/>
            <person name="Cochrane G."/>
            <person name="Meng A."/>
            <person name="Brown T."/>
            <person name="Cohen L."/>
        </authorList>
    </citation>
    <scope>NUCLEOTIDE SEQUENCE</scope>
    <source>
        <strain evidence="2">UIO037</strain>
    </source>
</reference>
<organism evidence="2">
    <name type="scientific">Prymnesium polylepis</name>
    <dbReference type="NCBI Taxonomy" id="72548"/>
    <lineage>
        <taxon>Eukaryota</taxon>
        <taxon>Haptista</taxon>
        <taxon>Haptophyta</taxon>
        <taxon>Prymnesiophyceae</taxon>
        <taxon>Prymnesiales</taxon>
        <taxon>Prymnesiaceae</taxon>
        <taxon>Prymnesium</taxon>
    </lineage>
</organism>
<feature type="compositionally biased region" description="Polar residues" evidence="1">
    <location>
        <begin position="58"/>
        <end position="69"/>
    </location>
</feature>
<accession>A0A7S4MHM5</accession>
<gene>
    <name evidence="2" type="ORF">CPOL0286_LOCUS9273</name>
</gene>
<evidence type="ECO:0000256" key="1">
    <source>
        <dbReference type="SAM" id="MobiDB-lite"/>
    </source>
</evidence>
<proteinExistence type="predicted"/>
<sequence>MTHEDWRRGVRPLATENKFNKEARKIAMQSLASQTSEANFIGRPFATLPTQPYLIPRTASSPLLRTPSQLRAPPSQPKPFDQFTEPFSTLELTSRAGRSSIVMRPLVTNVAEGSHIFSQYAHIGSNTTSHPALPVLGSATPHGFCDRPPRLPSYR</sequence>
<protein>
    <submittedName>
        <fullName evidence="2">Uncharacterized protein</fullName>
    </submittedName>
</protein>